<dbReference type="Pfam" id="PF11799">
    <property type="entry name" value="IMS_C"/>
    <property type="match status" value="1"/>
</dbReference>
<keyword evidence="2" id="KW-0237">DNA synthesis</keyword>
<feature type="region of interest" description="Disordered" evidence="3">
    <location>
        <begin position="1"/>
        <end position="24"/>
    </location>
</feature>
<keyword evidence="6" id="KW-1185">Reference proteome</keyword>
<evidence type="ECO:0000256" key="1">
    <source>
        <dbReference type="ARBA" id="ARBA00010945"/>
    </source>
</evidence>
<dbReference type="InterPro" id="IPR036775">
    <property type="entry name" value="DNA_pol_Y-fam_lit_finger_sf"/>
</dbReference>
<sequence length="877" mass="97734">MQEEDTKAVADPPKPDFWRDPRPTNENPNFVRDYFASSRLHFIGSFRARYESMMVAVAANLAVNPRLLLQSSAEKGLLSAKTTRAERVIVHIDMDCFFASIAVKKNPALAGKPIAVCHGGGEISSCSYEARKFGVRAGTFFRDGRKLCPDLLSVPYEFPMYEEASLLIYAIFYSSPTVSVEAVSVDEAYLDITLAIGDDRHASQSGADALVRSLRDKIFASTGCTASAGIGPSKLVARLATKAAKPNGQMRVRQENVIAYLDTLQVKDLPGIGWRTGRRLREKSITTVPQLRALSLAELQSEFGGRQGQVFYNLARALDARPVEPLKPRKSIGAEASWGVRFTKEEEDKARKFIMDMADEVAARVEAAGAYGTKVVFKEYKRKKNASMVGYKHLGHGPCVVFTRSARIQTRSAGRPLKELLRQACIRLHNDLGLHSDELRGVGVQMTDLSFADLNFDHAEATTAGSTRRIDSFFETAVPSSIGNGLSISQRRKAANEAIKDLPSSRNGLGQVSNQSKGGAFDKEEPFEVEFVKKHSERIEASKERMASPIDEQTETHLADIEDEDRIEPAPAQVEFQRAPQVKDAVGKAHESRELDIPKGWDREVFHNLPKDLQDELLKSSSHAIAAGHPPPREAEAVTDDTSAHRIAPPKRRRNPKPKPAAAQAERAKRRKAGQVTMTQFADISNLKKRGHNVLDAEEFREMPLRDCVELLGDLRGKPLNVRTLQTDRRNVETERTGRREGEEDELEDLEIPSPPSLSSDSDGSCSMTEMVLRQGFEEGPVYAEEELSTYAEVLRVWMRTVAGDVKSGHVELIRGRVLELLRRKKLERVCSEMRLVRLFVGEEGMGAWVGHYNRILDDVQEECRVLYKFRLALRKA</sequence>
<dbReference type="STRING" id="2769.R7QH65"/>
<feature type="compositionally biased region" description="Basic and acidic residues" evidence="3">
    <location>
        <begin position="1"/>
        <end position="23"/>
    </location>
</feature>
<feature type="compositionally biased region" description="Polar residues" evidence="3">
    <location>
        <begin position="504"/>
        <end position="517"/>
    </location>
</feature>
<protein>
    <recommendedName>
        <fullName evidence="4">UmuC domain-containing protein</fullName>
    </recommendedName>
</protein>
<dbReference type="GO" id="GO:0005634">
    <property type="term" value="C:nucleus"/>
    <property type="evidence" value="ECO:0007669"/>
    <property type="project" value="TreeGrafter"/>
</dbReference>
<evidence type="ECO:0000259" key="4">
    <source>
        <dbReference type="PROSITE" id="PS50173"/>
    </source>
</evidence>
<feature type="compositionally biased region" description="Basic and acidic residues" evidence="3">
    <location>
        <begin position="727"/>
        <end position="742"/>
    </location>
</feature>
<feature type="region of interest" description="Disordered" evidence="3">
    <location>
        <begin position="624"/>
        <end position="676"/>
    </location>
</feature>
<comment type="similarity">
    <text evidence="1">Belongs to the DNA polymerase type-Y family.</text>
</comment>
<dbReference type="Gene3D" id="6.10.250.1490">
    <property type="match status" value="1"/>
</dbReference>
<dbReference type="Pfam" id="PF21999">
    <property type="entry name" value="IMS_HHH_1"/>
    <property type="match status" value="1"/>
</dbReference>
<dbReference type="SUPFAM" id="SSF100879">
    <property type="entry name" value="Lesion bypass DNA polymerase (Y-family), little finger domain"/>
    <property type="match status" value="1"/>
</dbReference>
<dbReference type="GO" id="GO:0003887">
    <property type="term" value="F:DNA-directed DNA polymerase activity"/>
    <property type="evidence" value="ECO:0007669"/>
    <property type="project" value="InterPro"/>
</dbReference>
<dbReference type="InterPro" id="IPR017961">
    <property type="entry name" value="DNA_pol_Y-fam_little_finger"/>
</dbReference>
<dbReference type="PhylomeDB" id="R7QH65"/>
<evidence type="ECO:0000256" key="2">
    <source>
        <dbReference type="ARBA" id="ARBA00022634"/>
    </source>
</evidence>
<dbReference type="Gramene" id="CDF37409">
    <property type="protein sequence ID" value="CDF37409"/>
    <property type="gene ID" value="CHC_T00005505001"/>
</dbReference>
<evidence type="ECO:0000313" key="6">
    <source>
        <dbReference type="Proteomes" id="UP000012073"/>
    </source>
</evidence>
<dbReference type="GO" id="GO:0006281">
    <property type="term" value="P:DNA repair"/>
    <property type="evidence" value="ECO:0007669"/>
    <property type="project" value="InterPro"/>
</dbReference>
<feature type="domain" description="UmuC" evidence="4">
    <location>
        <begin position="89"/>
        <end position="273"/>
    </location>
</feature>
<proteinExistence type="inferred from homology"/>
<dbReference type="PROSITE" id="PS50173">
    <property type="entry name" value="UMUC"/>
    <property type="match status" value="1"/>
</dbReference>
<dbReference type="Gene3D" id="3.30.70.270">
    <property type="match status" value="2"/>
</dbReference>
<dbReference type="Gene3D" id="1.20.58.1280">
    <property type="entry name" value="DNA repair protein Rev1, C-terminal domain"/>
    <property type="match status" value="1"/>
</dbReference>
<dbReference type="GO" id="GO:0017125">
    <property type="term" value="F:deoxycytidyl transferase activity"/>
    <property type="evidence" value="ECO:0007669"/>
    <property type="project" value="TreeGrafter"/>
</dbReference>
<dbReference type="AlphaFoldDB" id="R7QH65"/>
<dbReference type="InterPro" id="IPR001126">
    <property type="entry name" value="UmuC"/>
</dbReference>
<dbReference type="Gene3D" id="1.10.150.20">
    <property type="entry name" value="5' to 3' exonuclease, C-terminal subdomain"/>
    <property type="match status" value="1"/>
</dbReference>
<organism evidence="5 6">
    <name type="scientific">Chondrus crispus</name>
    <name type="common">Carrageen Irish moss</name>
    <name type="synonym">Polymorpha crispa</name>
    <dbReference type="NCBI Taxonomy" id="2769"/>
    <lineage>
        <taxon>Eukaryota</taxon>
        <taxon>Rhodophyta</taxon>
        <taxon>Florideophyceae</taxon>
        <taxon>Rhodymeniophycidae</taxon>
        <taxon>Gigartinales</taxon>
        <taxon>Gigartinaceae</taxon>
        <taxon>Chondrus</taxon>
    </lineage>
</organism>
<accession>R7QH65</accession>
<dbReference type="GO" id="GO:0042276">
    <property type="term" value="P:error-prone translesion synthesis"/>
    <property type="evidence" value="ECO:0007669"/>
    <property type="project" value="TreeGrafter"/>
</dbReference>
<feature type="region of interest" description="Disordered" evidence="3">
    <location>
        <begin position="501"/>
        <end position="524"/>
    </location>
</feature>
<reference evidence="6" key="1">
    <citation type="journal article" date="2013" name="Proc. Natl. Acad. Sci. U.S.A.">
        <title>Genome structure and metabolic features in the red seaweed Chondrus crispus shed light on evolution of the Archaeplastida.</title>
        <authorList>
            <person name="Collen J."/>
            <person name="Porcel B."/>
            <person name="Carre W."/>
            <person name="Ball S.G."/>
            <person name="Chaparro C."/>
            <person name="Tonon T."/>
            <person name="Barbeyron T."/>
            <person name="Michel G."/>
            <person name="Noel B."/>
            <person name="Valentin K."/>
            <person name="Elias M."/>
            <person name="Artiguenave F."/>
            <person name="Arun A."/>
            <person name="Aury J.M."/>
            <person name="Barbosa-Neto J.F."/>
            <person name="Bothwell J.H."/>
            <person name="Bouget F.Y."/>
            <person name="Brillet L."/>
            <person name="Cabello-Hurtado F."/>
            <person name="Capella-Gutierrez S."/>
            <person name="Charrier B."/>
            <person name="Cladiere L."/>
            <person name="Cock J.M."/>
            <person name="Coelho S.M."/>
            <person name="Colleoni C."/>
            <person name="Czjzek M."/>
            <person name="Da Silva C."/>
            <person name="Delage L."/>
            <person name="Denoeud F."/>
            <person name="Deschamps P."/>
            <person name="Dittami S.M."/>
            <person name="Gabaldon T."/>
            <person name="Gachon C.M."/>
            <person name="Groisillier A."/>
            <person name="Herve C."/>
            <person name="Jabbari K."/>
            <person name="Katinka M."/>
            <person name="Kloareg B."/>
            <person name="Kowalczyk N."/>
            <person name="Labadie K."/>
            <person name="Leblanc C."/>
            <person name="Lopez P.J."/>
            <person name="McLachlan D.H."/>
            <person name="Meslet-Cladiere L."/>
            <person name="Moustafa A."/>
            <person name="Nehr Z."/>
            <person name="Nyvall Collen P."/>
            <person name="Panaud O."/>
            <person name="Partensky F."/>
            <person name="Poulain J."/>
            <person name="Rensing S.A."/>
            <person name="Rousvoal S."/>
            <person name="Samson G."/>
            <person name="Symeonidi A."/>
            <person name="Weissenbach J."/>
            <person name="Zambounis A."/>
            <person name="Wincker P."/>
            <person name="Boyen C."/>
        </authorList>
    </citation>
    <scope>NUCLEOTIDE SEQUENCE [LARGE SCALE GENOMIC DNA]</scope>
    <source>
        <strain evidence="6">cv. Stackhouse</strain>
    </source>
</reference>
<feature type="compositionally biased region" description="Basic residues" evidence="3">
    <location>
        <begin position="648"/>
        <end position="657"/>
    </location>
</feature>
<dbReference type="PANTHER" id="PTHR45990:SF1">
    <property type="entry name" value="DNA REPAIR PROTEIN REV1"/>
    <property type="match status" value="1"/>
</dbReference>
<evidence type="ECO:0000256" key="3">
    <source>
        <dbReference type="SAM" id="MobiDB-lite"/>
    </source>
</evidence>
<dbReference type="RefSeq" id="XP_005717228.1">
    <property type="nucleotide sequence ID" value="XM_005717171.1"/>
</dbReference>
<dbReference type="Proteomes" id="UP000012073">
    <property type="component" value="Unassembled WGS sequence"/>
</dbReference>
<dbReference type="InterPro" id="IPR043128">
    <property type="entry name" value="Rev_trsase/Diguanyl_cyclase"/>
</dbReference>
<dbReference type="GO" id="GO:0070987">
    <property type="term" value="P:error-free translesion synthesis"/>
    <property type="evidence" value="ECO:0007669"/>
    <property type="project" value="TreeGrafter"/>
</dbReference>
<gene>
    <name evidence="5" type="ORF">CHC_T00005505001</name>
</gene>
<dbReference type="Gene3D" id="3.40.1170.60">
    <property type="match status" value="1"/>
</dbReference>
<dbReference type="OrthoDB" id="427711at2759"/>
<dbReference type="KEGG" id="ccp:CHC_T00005505001"/>
<dbReference type="InterPro" id="IPR053848">
    <property type="entry name" value="IMS_HHH_1"/>
</dbReference>
<dbReference type="EMBL" id="HG001837">
    <property type="protein sequence ID" value="CDF37409.1"/>
    <property type="molecule type" value="Genomic_DNA"/>
</dbReference>
<name>R7QH65_CHOCR</name>
<dbReference type="SUPFAM" id="SSF56672">
    <property type="entry name" value="DNA/RNA polymerases"/>
    <property type="match status" value="1"/>
</dbReference>
<dbReference type="GeneID" id="17324945"/>
<dbReference type="PANTHER" id="PTHR45990">
    <property type="entry name" value="DNA REPAIR PROTEIN REV1"/>
    <property type="match status" value="1"/>
</dbReference>
<dbReference type="Pfam" id="PF00817">
    <property type="entry name" value="IMS"/>
    <property type="match status" value="1"/>
</dbReference>
<evidence type="ECO:0000313" key="5">
    <source>
        <dbReference type="EMBL" id="CDF37409.1"/>
    </source>
</evidence>
<feature type="region of interest" description="Disordered" evidence="3">
    <location>
        <begin position="727"/>
        <end position="765"/>
    </location>
</feature>
<dbReference type="Gene3D" id="3.30.1490.100">
    <property type="entry name" value="DNA polymerase, Y-family, little finger domain"/>
    <property type="match status" value="1"/>
</dbReference>
<dbReference type="InterPro" id="IPR038401">
    <property type="entry name" value="Rev1_C_sf"/>
</dbReference>
<dbReference type="GO" id="GO:0003684">
    <property type="term" value="F:damaged DNA binding"/>
    <property type="evidence" value="ECO:0007669"/>
    <property type="project" value="InterPro"/>
</dbReference>
<dbReference type="InterPro" id="IPR043502">
    <property type="entry name" value="DNA/RNA_pol_sf"/>
</dbReference>